<protein>
    <recommendedName>
        <fullName evidence="6">OPA3-like protein</fullName>
    </recommendedName>
</protein>
<evidence type="ECO:0008006" key="6">
    <source>
        <dbReference type="Google" id="ProtNLM"/>
    </source>
</evidence>
<dbReference type="PANTHER" id="PTHR12499:SF0">
    <property type="entry name" value="OPTIC ATROPHY 3 PROTEIN"/>
    <property type="match status" value="1"/>
</dbReference>
<keyword evidence="5" id="KW-1185">Reference proteome</keyword>
<accession>A0AAN6GEG5</accession>
<dbReference type="GO" id="GO:0019216">
    <property type="term" value="P:regulation of lipid metabolic process"/>
    <property type="evidence" value="ECO:0007669"/>
    <property type="project" value="TreeGrafter"/>
</dbReference>
<dbReference type="EMBL" id="JAPDMQ010000080">
    <property type="protein sequence ID" value="KAK0536231.1"/>
    <property type="molecule type" value="Genomic_DNA"/>
</dbReference>
<comment type="similarity">
    <text evidence="1">Belongs to the OPA3 family.</text>
</comment>
<evidence type="ECO:0000256" key="1">
    <source>
        <dbReference type="ARBA" id="ARBA00007584"/>
    </source>
</evidence>
<sequence>MASAKIATLAIRTLAKPIATQIKQQAAEHPTFRRVCVGLAQMMHRVEMRMRSNLLGANTEHQKIRPLSENKAIANGANAISEGFLFAVAAALIIGESYRSSRSSAKQRNRTEEAVEEVRESLQELTRALGWSWEELEERRRVRKEVAAAEGQAGDGGGAAQDPQTPVRAALPDQYNSASDADLERERLQRAVQVLLQLALRSGWVQGQDALDLDAILTGRDEEEKAKNAEEAEEERRRRRRDDAAGAGVGQNGTIAAASKAGGGGASVQERIAALRRPSVVIVPSSPSEPVTVSDAPPESLS</sequence>
<dbReference type="PANTHER" id="PTHR12499">
    <property type="entry name" value="OPTIC ATROPHY 3 PROTEIN OPA3"/>
    <property type="match status" value="1"/>
</dbReference>
<feature type="compositionally biased region" description="Basic and acidic residues" evidence="3">
    <location>
        <begin position="222"/>
        <end position="244"/>
    </location>
</feature>
<dbReference type="AlphaFoldDB" id="A0AAN6GEG5"/>
<dbReference type="InterPro" id="IPR010754">
    <property type="entry name" value="OPA3-like"/>
</dbReference>
<evidence type="ECO:0000256" key="3">
    <source>
        <dbReference type="SAM" id="MobiDB-lite"/>
    </source>
</evidence>
<dbReference type="GO" id="GO:0005739">
    <property type="term" value="C:mitochondrion"/>
    <property type="evidence" value="ECO:0007669"/>
    <property type="project" value="TreeGrafter"/>
</dbReference>
<reference evidence="4" key="1">
    <citation type="journal article" date="2023" name="PhytoFront">
        <title>Draft Genome Resources of Seven Strains of Tilletia horrida, Causal Agent of Kernel Smut of Rice.</title>
        <authorList>
            <person name="Khanal S."/>
            <person name="Antony Babu S."/>
            <person name="Zhou X.G."/>
        </authorList>
    </citation>
    <scope>NUCLEOTIDE SEQUENCE</scope>
    <source>
        <strain evidence="4">TX3</strain>
    </source>
</reference>
<keyword evidence="2" id="KW-0175">Coiled coil</keyword>
<name>A0AAN6GEG5_9BASI</name>
<dbReference type="Pfam" id="PF07047">
    <property type="entry name" value="OPA3"/>
    <property type="match status" value="1"/>
</dbReference>
<comment type="caution">
    <text evidence="4">The sequence shown here is derived from an EMBL/GenBank/DDBJ whole genome shotgun (WGS) entry which is preliminary data.</text>
</comment>
<feature type="compositionally biased region" description="Low complexity" evidence="3">
    <location>
        <begin position="278"/>
        <end position="294"/>
    </location>
</feature>
<proteinExistence type="inferred from homology"/>
<evidence type="ECO:0000313" key="5">
    <source>
        <dbReference type="Proteomes" id="UP001176521"/>
    </source>
</evidence>
<organism evidence="4 5">
    <name type="scientific">Tilletia horrida</name>
    <dbReference type="NCBI Taxonomy" id="155126"/>
    <lineage>
        <taxon>Eukaryota</taxon>
        <taxon>Fungi</taxon>
        <taxon>Dikarya</taxon>
        <taxon>Basidiomycota</taxon>
        <taxon>Ustilaginomycotina</taxon>
        <taxon>Exobasidiomycetes</taxon>
        <taxon>Tilletiales</taxon>
        <taxon>Tilletiaceae</taxon>
        <taxon>Tilletia</taxon>
    </lineage>
</organism>
<gene>
    <name evidence="4" type="ORF">OC842_002060</name>
</gene>
<dbReference type="Proteomes" id="UP001176521">
    <property type="component" value="Unassembled WGS sequence"/>
</dbReference>
<evidence type="ECO:0000256" key="2">
    <source>
        <dbReference type="ARBA" id="ARBA00023054"/>
    </source>
</evidence>
<evidence type="ECO:0000313" key="4">
    <source>
        <dbReference type="EMBL" id="KAK0536231.1"/>
    </source>
</evidence>
<feature type="region of interest" description="Disordered" evidence="3">
    <location>
        <begin position="222"/>
        <end position="302"/>
    </location>
</feature>